<sequence>MSSELQDLYQEVVLEHGKRPRNFREVEGANRRADGYNPLCGDQLTVTLRVEGDVIQDVGFVGQGCAISRASASLMTGAVKELSRADAERLFEQVHQLVTEGPEGVDLEALGKLAVLSGVSAFPARVKCASLAWHALRAALEGKEASVSTEE</sequence>
<accession>A0A250IH82</accession>
<evidence type="ECO:0000259" key="2">
    <source>
        <dbReference type="Pfam" id="PF01592"/>
    </source>
</evidence>
<dbReference type="EMBL" id="CP022163">
    <property type="protein sequence ID" value="ATB31179.1"/>
    <property type="molecule type" value="Genomic_DNA"/>
</dbReference>
<dbReference type="GO" id="GO:0016226">
    <property type="term" value="P:iron-sulfur cluster assembly"/>
    <property type="evidence" value="ECO:0007669"/>
    <property type="project" value="InterPro"/>
</dbReference>
<dbReference type="GO" id="GO:0051536">
    <property type="term" value="F:iron-sulfur cluster binding"/>
    <property type="evidence" value="ECO:0007669"/>
    <property type="project" value="InterPro"/>
</dbReference>
<dbReference type="Pfam" id="PF01592">
    <property type="entry name" value="NifU_N"/>
    <property type="match status" value="1"/>
</dbReference>
<dbReference type="GO" id="GO:0005506">
    <property type="term" value="F:iron ion binding"/>
    <property type="evidence" value="ECO:0007669"/>
    <property type="project" value="InterPro"/>
</dbReference>
<protein>
    <submittedName>
        <fullName evidence="3">Iron-sulfur cluster assembly scaffold protein</fullName>
    </submittedName>
</protein>
<organism evidence="3 4">
    <name type="scientific">Melittangium boletus DSM 14713</name>
    <dbReference type="NCBI Taxonomy" id="1294270"/>
    <lineage>
        <taxon>Bacteria</taxon>
        <taxon>Pseudomonadati</taxon>
        <taxon>Myxococcota</taxon>
        <taxon>Myxococcia</taxon>
        <taxon>Myxococcales</taxon>
        <taxon>Cystobacterineae</taxon>
        <taxon>Archangiaceae</taxon>
        <taxon>Melittangium</taxon>
    </lineage>
</organism>
<proteinExistence type="inferred from homology"/>
<gene>
    <name evidence="3" type="ORF">MEBOL_004641</name>
</gene>
<reference evidence="3 4" key="1">
    <citation type="submission" date="2017-06" db="EMBL/GenBank/DDBJ databases">
        <authorList>
            <person name="Kim H.J."/>
            <person name="Triplett B.A."/>
        </authorList>
    </citation>
    <scope>NUCLEOTIDE SEQUENCE [LARGE SCALE GENOMIC DNA]</scope>
    <source>
        <strain evidence="3 4">DSM 14713</strain>
    </source>
</reference>
<dbReference type="SUPFAM" id="SSF82649">
    <property type="entry name" value="SufE/NifU"/>
    <property type="match status" value="1"/>
</dbReference>
<evidence type="ECO:0000313" key="4">
    <source>
        <dbReference type="Proteomes" id="UP000217289"/>
    </source>
</evidence>
<name>A0A250IH82_9BACT</name>
<evidence type="ECO:0000256" key="1">
    <source>
        <dbReference type="ARBA" id="ARBA00006420"/>
    </source>
</evidence>
<dbReference type="FunFam" id="3.90.1010.10:FF:000002">
    <property type="entry name" value="Iron-sulfur cluster assembly scaffold protein NifU"/>
    <property type="match status" value="1"/>
</dbReference>
<evidence type="ECO:0000313" key="3">
    <source>
        <dbReference type="EMBL" id="ATB31179.1"/>
    </source>
</evidence>
<dbReference type="Gene3D" id="3.90.1010.10">
    <property type="match status" value="1"/>
</dbReference>
<dbReference type="PANTHER" id="PTHR10093">
    <property type="entry name" value="IRON-SULFUR CLUSTER ASSEMBLY ENZYME NIFU HOMOLOG"/>
    <property type="match status" value="1"/>
</dbReference>
<dbReference type="AlphaFoldDB" id="A0A250IH82"/>
<dbReference type="Proteomes" id="UP000217289">
    <property type="component" value="Chromosome"/>
</dbReference>
<dbReference type="InterPro" id="IPR002871">
    <property type="entry name" value="NIF_FeS_clus_asmbl_NifU_N"/>
</dbReference>
<dbReference type="CDD" id="cd06664">
    <property type="entry name" value="IscU_like"/>
    <property type="match status" value="1"/>
</dbReference>
<feature type="domain" description="NIF system FeS cluster assembly NifU N-terminal" evidence="2">
    <location>
        <begin position="9"/>
        <end position="128"/>
    </location>
</feature>
<dbReference type="RefSeq" id="WP_095979537.1">
    <property type="nucleotide sequence ID" value="NZ_CP022163.1"/>
</dbReference>
<comment type="similarity">
    <text evidence="1">Belongs to the NifU family.</text>
</comment>
<dbReference type="OrthoDB" id="9804157at2"/>
<keyword evidence="4" id="KW-1185">Reference proteome</keyword>
<dbReference type="KEGG" id="mbd:MEBOL_004641"/>
<dbReference type="NCBIfam" id="TIGR01994">
    <property type="entry name" value="SUF_scaf_2"/>
    <property type="match status" value="1"/>
</dbReference>